<reference evidence="5 6" key="1">
    <citation type="submission" date="2019-06" db="EMBL/GenBank/DDBJ databases">
        <title>Genome of Methylobacterium sp. 17Sr1-39.</title>
        <authorList>
            <person name="Seo T."/>
        </authorList>
    </citation>
    <scope>NUCLEOTIDE SEQUENCE [LARGE SCALE GENOMIC DNA]</scope>
    <source>
        <strain evidence="5 6">17Sr1-39</strain>
    </source>
</reference>
<dbReference type="InterPro" id="IPR001638">
    <property type="entry name" value="Solute-binding_3/MltF_N"/>
</dbReference>
<evidence type="ECO:0000313" key="5">
    <source>
        <dbReference type="EMBL" id="TNC11764.1"/>
    </source>
</evidence>
<comment type="caution">
    <text evidence="5">The sequence shown here is derived from an EMBL/GenBank/DDBJ whole genome shotgun (WGS) entry which is preliminary data.</text>
</comment>
<dbReference type="SUPFAM" id="SSF53850">
    <property type="entry name" value="Periplasmic binding protein-like II"/>
    <property type="match status" value="1"/>
</dbReference>
<name>A0A5C4LDY8_9HYPH</name>
<evidence type="ECO:0000256" key="2">
    <source>
        <dbReference type="SAM" id="SignalP"/>
    </source>
</evidence>
<evidence type="ECO:0000259" key="3">
    <source>
        <dbReference type="SMART" id="SM00062"/>
    </source>
</evidence>
<dbReference type="PANTHER" id="PTHR35936">
    <property type="entry name" value="MEMBRANE-BOUND LYTIC MUREIN TRANSGLYCOSYLASE F"/>
    <property type="match status" value="1"/>
</dbReference>
<dbReference type="Proteomes" id="UP000305267">
    <property type="component" value="Unassembled WGS sequence"/>
</dbReference>
<dbReference type="EMBL" id="VDDA01000008">
    <property type="protein sequence ID" value="TNC11764.1"/>
    <property type="molecule type" value="Genomic_DNA"/>
</dbReference>
<protein>
    <submittedName>
        <fullName evidence="5">Amino acid ABC transporter substrate-binding protein</fullName>
    </submittedName>
</protein>
<dbReference type="GO" id="GO:0016020">
    <property type="term" value="C:membrane"/>
    <property type="evidence" value="ECO:0007669"/>
    <property type="project" value="InterPro"/>
</dbReference>
<keyword evidence="1 2" id="KW-0732">Signal</keyword>
<dbReference type="SMART" id="SM00079">
    <property type="entry name" value="PBPe"/>
    <property type="match status" value="1"/>
</dbReference>
<dbReference type="CDD" id="cd13530">
    <property type="entry name" value="PBP2_peptides_like"/>
    <property type="match status" value="1"/>
</dbReference>
<dbReference type="AlphaFoldDB" id="A0A5C4LDY8"/>
<feature type="domain" description="Ionotropic glutamate receptor C-terminal" evidence="4">
    <location>
        <begin position="35"/>
        <end position="254"/>
    </location>
</feature>
<feature type="domain" description="Solute-binding protein family 3/N-terminal" evidence="3">
    <location>
        <begin position="35"/>
        <end position="255"/>
    </location>
</feature>
<dbReference type="Pfam" id="PF00497">
    <property type="entry name" value="SBP_bac_3"/>
    <property type="match status" value="1"/>
</dbReference>
<evidence type="ECO:0000313" key="6">
    <source>
        <dbReference type="Proteomes" id="UP000305267"/>
    </source>
</evidence>
<gene>
    <name evidence="5" type="ORF">FF100_18285</name>
</gene>
<sequence>MIGHLCRRVAAAAIVLGLVALPAGAQEADHPGGKTLVVGTDFGVAPWIMRGASGPEGFGNDLIVEIAKRLGRPGVEIVDVPFSGLFAALFAKRIEFTVNPLNITAERAERMLFTEPFFATGNGFLTRAGETMKGFEDLKGKAVSVNRGTISDTWATANAEAYGFEVQRYDSFPDTVQSVITRRSFAALNEIPTTVYAASRNKALTVAFKDFNGRNFGYAFRLESVAYRDKVEAVIECLKAEGWLAKLYEKWYGTAPEKGTSIDIVYPGYGAPGFKNYDPTPHAPACK</sequence>
<evidence type="ECO:0000259" key="4">
    <source>
        <dbReference type="SMART" id="SM00079"/>
    </source>
</evidence>
<evidence type="ECO:0000256" key="1">
    <source>
        <dbReference type="ARBA" id="ARBA00022729"/>
    </source>
</evidence>
<dbReference type="InterPro" id="IPR001320">
    <property type="entry name" value="Iontro_rcpt_C"/>
</dbReference>
<keyword evidence="6" id="KW-1185">Reference proteome</keyword>
<dbReference type="PANTHER" id="PTHR35936:SF17">
    <property type="entry name" value="ARGININE-BINDING EXTRACELLULAR PROTEIN ARTP"/>
    <property type="match status" value="1"/>
</dbReference>
<proteinExistence type="predicted"/>
<dbReference type="SMART" id="SM00062">
    <property type="entry name" value="PBPb"/>
    <property type="match status" value="1"/>
</dbReference>
<dbReference type="GO" id="GO:0015276">
    <property type="term" value="F:ligand-gated monoatomic ion channel activity"/>
    <property type="evidence" value="ECO:0007669"/>
    <property type="project" value="InterPro"/>
</dbReference>
<dbReference type="OrthoDB" id="7248418at2"/>
<feature type="chain" id="PRO_5022882179" evidence="2">
    <location>
        <begin position="26"/>
        <end position="287"/>
    </location>
</feature>
<dbReference type="Gene3D" id="3.40.190.10">
    <property type="entry name" value="Periplasmic binding protein-like II"/>
    <property type="match status" value="2"/>
</dbReference>
<accession>A0A5C4LDY8</accession>
<feature type="signal peptide" evidence="2">
    <location>
        <begin position="1"/>
        <end position="25"/>
    </location>
</feature>
<organism evidence="5 6">
    <name type="scientific">Methylobacterium terricola</name>
    <dbReference type="NCBI Taxonomy" id="2583531"/>
    <lineage>
        <taxon>Bacteria</taxon>
        <taxon>Pseudomonadati</taxon>
        <taxon>Pseudomonadota</taxon>
        <taxon>Alphaproteobacteria</taxon>
        <taxon>Hyphomicrobiales</taxon>
        <taxon>Methylobacteriaceae</taxon>
        <taxon>Methylobacterium</taxon>
    </lineage>
</organism>